<reference evidence="1 2" key="1">
    <citation type="journal article" date="2016" name="Front. Microbiol.">
        <title>Comprehensive Phylogenetic Analysis of Bovine Non-aureus Staphylococci Species Based on Whole-Genome Sequencing.</title>
        <authorList>
            <person name="Naushad S."/>
            <person name="Barkema H.W."/>
            <person name="Luby C."/>
            <person name="Condas L.A."/>
            <person name="Nobrega D.B."/>
            <person name="Carson D.A."/>
            <person name="De Buck J."/>
        </authorList>
    </citation>
    <scope>NUCLEOTIDE SEQUENCE [LARGE SCALE GENOMIC DNA]</scope>
    <source>
        <strain evidence="1 2">SNUC 4337</strain>
    </source>
</reference>
<proteinExistence type="predicted"/>
<dbReference type="OrthoDB" id="2412875at2"/>
<evidence type="ECO:0000313" key="1">
    <source>
        <dbReference type="EMBL" id="PTK57810.1"/>
    </source>
</evidence>
<organism evidence="1 2">
    <name type="scientific">Staphylococcus nepalensis</name>
    <dbReference type="NCBI Taxonomy" id="214473"/>
    <lineage>
        <taxon>Bacteria</taxon>
        <taxon>Bacillati</taxon>
        <taxon>Bacillota</taxon>
        <taxon>Bacilli</taxon>
        <taxon>Bacillales</taxon>
        <taxon>Staphylococcaceae</taxon>
        <taxon>Staphylococcus</taxon>
    </lineage>
</organism>
<protein>
    <recommendedName>
        <fullName evidence="3">Phage protein</fullName>
    </recommendedName>
</protein>
<gene>
    <name evidence="1" type="ORF">BUZ61_11745</name>
</gene>
<dbReference type="Proteomes" id="UP000240400">
    <property type="component" value="Unassembled WGS sequence"/>
</dbReference>
<evidence type="ECO:0008006" key="3">
    <source>
        <dbReference type="Google" id="ProtNLM"/>
    </source>
</evidence>
<name>A0A2T4S808_9STAP</name>
<comment type="caution">
    <text evidence="1">The sequence shown here is derived from an EMBL/GenBank/DDBJ whole genome shotgun (WGS) entry which is preliminary data.</text>
</comment>
<dbReference type="RefSeq" id="WP_107644496.1">
    <property type="nucleotide sequence ID" value="NZ_PZHR01000088.1"/>
</dbReference>
<accession>A0A2T4S808</accession>
<dbReference type="EMBL" id="PZHR01000088">
    <property type="protein sequence ID" value="PTK57810.1"/>
    <property type="molecule type" value="Genomic_DNA"/>
</dbReference>
<dbReference type="AlphaFoldDB" id="A0A2T4S808"/>
<sequence length="81" mass="9545">MNENKTKVDAEKFAYKFMESIQRKDTNTEDIQKAAKEALAAYLTAYYVALDFNKLESNFFNAENRKNISTYQRILSELNKY</sequence>
<evidence type="ECO:0000313" key="2">
    <source>
        <dbReference type="Proteomes" id="UP000240400"/>
    </source>
</evidence>